<accession>A0A8J1U2L5</accession>
<keyword evidence="3" id="KW-0963">Cytoplasm</keyword>
<sequence length="348" mass="40072">MTSIEILTKDIENIRDLGKRWGMNDAQIRKCLLEAVGVKDDGEITVKPTLRHGIFQAMLTSILVLFILFVGLYFLVQVHEPTEHFIGKNLQHLNYDIFRIIRLAGLPFLHRFRSMEAYYEESCIVNNPYFEGNRPDCESCKHERRIAITENITSSKFDLHYASSTKILKIKNALKKKVSFEDLKASYDENKATYHATAGFVSSNPDVQSMDELFKQEDSTLQNIHIEGNYRKVSTAKALRQLFPRPDFIPADVEVSLDKAIFIDGPKSPLYTLITGTPHFQNIWYAQGSGSRLLRFRPYEHCLSECSIMEHIVEEGDIVYWNDVFWKVDSLPVHGEYKTTISFIANFS</sequence>
<protein>
    <submittedName>
        <fullName evidence="9">Uncharacterized protein</fullName>
    </submittedName>
</protein>
<dbReference type="EMBL" id="CAIIXF020000164">
    <property type="protein sequence ID" value="CAH1802905.1"/>
    <property type="molecule type" value="Genomic_DNA"/>
</dbReference>
<name>A0A8J1U2L5_OWEFU</name>
<dbReference type="PANTHER" id="PTHR35259:SF1">
    <property type="entry name" value="BOMBESIN RECEPTOR-ACTIVATED PROTEIN C6ORF89"/>
    <property type="match status" value="1"/>
</dbReference>
<comment type="caution">
    <text evidence="9">The sequence shown here is derived from an EMBL/GenBank/DDBJ whole genome shotgun (WGS) entry which is preliminary data.</text>
</comment>
<keyword evidence="4" id="KW-0812">Transmembrane</keyword>
<dbReference type="PANTHER" id="PTHR35259">
    <property type="entry name" value="BOMBESIN RECEPTOR-ACTIVATED PROTEIN C6ORF89"/>
    <property type="match status" value="1"/>
</dbReference>
<evidence type="ECO:0000256" key="5">
    <source>
        <dbReference type="ARBA" id="ARBA00022968"/>
    </source>
</evidence>
<keyword evidence="8" id="KW-0472">Membrane</keyword>
<evidence type="ECO:0000256" key="8">
    <source>
        <dbReference type="ARBA" id="ARBA00023136"/>
    </source>
</evidence>
<evidence type="ECO:0000256" key="4">
    <source>
        <dbReference type="ARBA" id="ARBA00022692"/>
    </source>
</evidence>
<keyword evidence="7" id="KW-0333">Golgi apparatus</keyword>
<dbReference type="AlphaFoldDB" id="A0A8J1U2L5"/>
<dbReference type="GO" id="GO:0000139">
    <property type="term" value="C:Golgi membrane"/>
    <property type="evidence" value="ECO:0007669"/>
    <property type="project" value="UniProtKB-SubCell"/>
</dbReference>
<evidence type="ECO:0000256" key="7">
    <source>
        <dbReference type="ARBA" id="ARBA00023034"/>
    </source>
</evidence>
<evidence type="ECO:0000256" key="3">
    <source>
        <dbReference type="ARBA" id="ARBA00022490"/>
    </source>
</evidence>
<keyword evidence="5" id="KW-0735">Signal-anchor</keyword>
<keyword evidence="10" id="KW-1185">Reference proteome</keyword>
<reference evidence="9" key="1">
    <citation type="submission" date="2022-03" db="EMBL/GenBank/DDBJ databases">
        <authorList>
            <person name="Martin C."/>
        </authorList>
    </citation>
    <scope>NUCLEOTIDE SEQUENCE</scope>
</reference>
<keyword evidence="6" id="KW-1133">Transmembrane helix</keyword>
<proteinExistence type="predicted"/>
<evidence type="ECO:0000256" key="2">
    <source>
        <dbReference type="ARBA" id="ARBA00004496"/>
    </source>
</evidence>
<dbReference type="OrthoDB" id="10036464at2759"/>
<comment type="subcellular location">
    <subcellularLocation>
        <location evidence="2">Cytoplasm</location>
    </subcellularLocation>
    <subcellularLocation>
        <location evidence="1">Golgi apparatus membrane</location>
        <topology evidence="1">Single-pass type II membrane protein</topology>
    </subcellularLocation>
</comment>
<dbReference type="InterPro" id="IPR038757">
    <property type="entry name" value="BRAP"/>
</dbReference>
<evidence type="ECO:0000313" key="10">
    <source>
        <dbReference type="Proteomes" id="UP000749559"/>
    </source>
</evidence>
<evidence type="ECO:0000256" key="6">
    <source>
        <dbReference type="ARBA" id="ARBA00022989"/>
    </source>
</evidence>
<gene>
    <name evidence="9" type="ORF">OFUS_LOCUS26544</name>
</gene>
<evidence type="ECO:0000313" key="9">
    <source>
        <dbReference type="EMBL" id="CAH1802905.1"/>
    </source>
</evidence>
<organism evidence="9 10">
    <name type="scientific">Owenia fusiformis</name>
    <name type="common">Polychaete worm</name>
    <dbReference type="NCBI Taxonomy" id="6347"/>
    <lineage>
        <taxon>Eukaryota</taxon>
        <taxon>Metazoa</taxon>
        <taxon>Spiralia</taxon>
        <taxon>Lophotrochozoa</taxon>
        <taxon>Annelida</taxon>
        <taxon>Polychaeta</taxon>
        <taxon>Sedentaria</taxon>
        <taxon>Canalipalpata</taxon>
        <taxon>Sabellida</taxon>
        <taxon>Oweniida</taxon>
        <taxon>Oweniidae</taxon>
        <taxon>Owenia</taxon>
    </lineage>
</organism>
<evidence type="ECO:0000256" key="1">
    <source>
        <dbReference type="ARBA" id="ARBA00004323"/>
    </source>
</evidence>
<dbReference type="Proteomes" id="UP000749559">
    <property type="component" value="Unassembled WGS sequence"/>
</dbReference>